<organism evidence="3 4">
    <name type="scientific">Nakamurella aerolata</name>
    <dbReference type="NCBI Taxonomy" id="1656892"/>
    <lineage>
        <taxon>Bacteria</taxon>
        <taxon>Bacillati</taxon>
        <taxon>Actinomycetota</taxon>
        <taxon>Actinomycetes</taxon>
        <taxon>Nakamurellales</taxon>
        <taxon>Nakamurellaceae</taxon>
        <taxon>Nakamurella</taxon>
    </lineage>
</organism>
<keyword evidence="4" id="KW-1185">Reference proteome</keyword>
<dbReference type="PANTHER" id="PTHR36512:SF3">
    <property type="entry name" value="BLR5678 PROTEIN"/>
    <property type="match status" value="1"/>
</dbReference>
<dbReference type="InterPro" id="IPR005321">
    <property type="entry name" value="Peptidase_S58_DmpA"/>
</dbReference>
<sequence length="392" mass="38398">MDVTPGRSNSLADVAGLRVGHRTQVGPDHLTGTTVIWGGPAGVTAAVDVRGGAPGTRETDLLSPLASMQRVTAIVLTGGSAFGLDSAGGAVAELADRGFGFPAGDAPGEVVPIVPAAVLFDLGRGGRFRSTPSAQSGRDACRAALDPAPTTAAEPAETAAAGSALPGVQHGAGPAGNIVAQGNVGAGTGAVIGGLKGGIGTASAQLPGGATVAALLAVNAVGSPLHPVSGSLLGDWLLLPGDVRKLVAPSAREAAALLDVRAAAGRALLQREQQRGAAAATDYLARNTTIGVIATDVALDKAGCGKLAAIGHDGLARAINPVHTLLDGDTLFGVSTGARRLTGMAELQQILSAAANVVTRAVIRAVLAAESVTTQGGSWPGYSQLAPSATGP</sequence>
<evidence type="ECO:0000313" key="4">
    <source>
        <dbReference type="Proteomes" id="UP000562984"/>
    </source>
</evidence>
<dbReference type="Pfam" id="PF03576">
    <property type="entry name" value="Peptidase_S58"/>
    <property type="match status" value="1"/>
</dbReference>
<feature type="region of interest" description="Disordered" evidence="2">
    <location>
        <begin position="147"/>
        <end position="167"/>
    </location>
</feature>
<dbReference type="Gene3D" id="3.60.70.12">
    <property type="entry name" value="L-amino peptidase D-ALA esterase/amidase"/>
    <property type="match status" value="1"/>
</dbReference>
<evidence type="ECO:0000256" key="1">
    <source>
        <dbReference type="ARBA" id="ARBA00007068"/>
    </source>
</evidence>
<comment type="caution">
    <text evidence="3">The sequence shown here is derived from an EMBL/GenBank/DDBJ whole genome shotgun (WGS) entry which is preliminary data.</text>
</comment>
<dbReference type="EMBL" id="JABEND010000001">
    <property type="protein sequence ID" value="NNG34343.1"/>
    <property type="molecule type" value="Genomic_DNA"/>
</dbReference>
<evidence type="ECO:0000313" key="3">
    <source>
        <dbReference type="EMBL" id="NNG34343.1"/>
    </source>
</evidence>
<name>A0A849A4R7_9ACTN</name>
<proteinExistence type="inferred from homology"/>
<dbReference type="InterPro" id="IPR016117">
    <property type="entry name" value="ArgJ-like_dom_sf"/>
</dbReference>
<evidence type="ECO:0000256" key="2">
    <source>
        <dbReference type="SAM" id="MobiDB-lite"/>
    </source>
</evidence>
<accession>A0A849A4R7</accession>
<dbReference type="Proteomes" id="UP000562984">
    <property type="component" value="Unassembled WGS sequence"/>
</dbReference>
<dbReference type="AlphaFoldDB" id="A0A849A4R7"/>
<dbReference type="SUPFAM" id="SSF56266">
    <property type="entry name" value="DmpA/ArgJ-like"/>
    <property type="match status" value="1"/>
</dbReference>
<gene>
    <name evidence="3" type="ORF">HKD39_01115</name>
</gene>
<dbReference type="PANTHER" id="PTHR36512">
    <property type="entry name" value="D-AMINOPEPTIDASE"/>
    <property type="match status" value="1"/>
</dbReference>
<protein>
    <submittedName>
        <fullName evidence="3">P1 family peptidase</fullName>
    </submittedName>
</protein>
<comment type="similarity">
    <text evidence="1">Belongs to the peptidase S58 family.</text>
</comment>
<dbReference type="GO" id="GO:0004177">
    <property type="term" value="F:aminopeptidase activity"/>
    <property type="evidence" value="ECO:0007669"/>
    <property type="project" value="TreeGrafter"/>
</dbReference>
<reference evidence="3 4" key="1">
    <citation type="submission" date="2020-05" db="EMBL/GenBank/DDBJ databases">
        <title>Nakamurella sp. DB0629 isolated from air conditioner.</title>
        <authorList>
            <person name="Kim D.H."/>
            <person name="Kim D.-U."/>
        </authorList>
    </citation>
    <scope>NUCLEOTIDE SEQUENCE [LARGE SCALE GENOMIC DNA]</scope>
    <source>
        <strain evidence="3 4">DB0629</strain>
    </source>
</reference>
<dbReference type="CDD" id="cd02252">
    <property type="entry name" value="nylC_like"/>
    <property type="match status" value="1"/>
</dbReference>